<feature type="transmembrane region" description="Helical" evidence="6">
    <location>
        <begin position="65"/>
        <end position="85"/>
    </location>
</feature>
<protein>
    <submittedName>
        <fullName evidence="8">Threonine/homoserine efflux transporter RhtA</fullName>
    </submittedName>
</protein>
<dbReference type="Proteomes" id="UP000198728">
    <property type="component" value="Unassembled WGS sequence"/>
</dbReference>
<dbReference type="PANTHER" id="PTHR42920">
    <property type="entry name" value="OS03G0707200 PROTEIN-RELATED"/>
    <property type="match status" value="1"/>
</dbReference>
<feature type="transmembrane region" description="Helical" evidence="6">
    <location>
        <begin position="119"/>
        <end position="136"/>
    </location>
</feature>
<gene>
    <name evidence="8" type="ORF">SAMN04488094_11743</name>
</gene>
<feature type="transmembrane region" description="Helical" evidence="6">
    <location>
        <begin position="263"/>
        <end position="283"/>
    </location>
</feature>
<dbReference type="OrthoDB" id="9804865at2"/>
<dbReference type="SUPFAM" id="SSF103481">
    <property type="entry name" value="Multidrug resistance efflux transporter EmrE"/>
    <property type="match status" value="2"/>
</dbReference>
<dbReference type="GO" id="GO:0005886">
    <property type="term" value="C:plasma membrane"/>
    <property type="evidence" value="ECO:0007669"/>
    <property type="project" value="UniProtKB-SubCell"/>
</dbReference>
<dbReference type="InterPro" id="IPR051258">
    <property type="entry name" value="Diverse_Substrate_Transporter"/>
</dbReference>
<feature type="transmembrane region" description="Helical" evidence="6">
    <location>
        <begin position="238"/>
        <end position="257"/>
    </location>
</feature>
<comment type="subcellular location">
    <subcellularLocation>
        <location evidence="1">Cell membrane</location>
        <topology evidence="1">Multi-pass membrane protein</topology>
    </subcellularLocation>
</comment>
<feature type="transmembrane region" description="Helical" evidence="6">
    <location>
        <begin position="174"/>
        <end position="194"/>
    </location>
</feature>
<feature type="transmembrane region" description="Helical" evidence="6">
    <location>
        <begin position="33"/>
        <end position="53"/>
    </location>
</feature>
<dbReference type="InterPro" id="IPR037185">
    <property type="entry name" value="EmrE-like"/>
</dbReference>
<evidence type="ECO:0000256" key="5">
    <source>
        <dbReference type="ARBA" id="ARBA00023136"/>
    </source>
</evidence>
<sequence length="298" mass="32155">MTKARVFFLLLILGTAFWGVSFSLVKVGVGDGSPFIFLAYKFALAALVLAIVFARRLRSLSPRALAAGVLIGLPLLLGNVFQTIGLQHTSVTNSAFITGLDVLIIPLFKWGLFRRPVQGRVWISCGLALLGLYMIVAQNGLRLNVGDLWTMACAVFFAAYVLTVGHFAHRYDPLQTVIVALAFCGAGCGLAGAFDARAIWMPVDMSFWRGIVFAALFATAFMYAVQSSAQRYIAEEKVALTYLCEPVFAALAGVLLLGEALTLRTVIGAGMILSAMVLPEIDLRALRSSGTPRQRIKA</sequence>
<feature type="transmembrane region" description="Helical" evidence="6">
    <location>
        <begin position="91"/>
        <end position="112"/>
    </location>
</feature>
<name>A0A1I1PYE5_9RHOB</name>
<keyword evidence="5 6" id="KW-0472">Membrane</keyword>
<evidence type="ECO:0000256" key="3">
    <source>
        <dbReference type="ARBA" id="ARBA00022692"/>
    </source>
</evidence>
<feature type="transmembrane region" description="Helical" evidence="6">
    <location>
        <begin position="148"/>
        <end position="167"/>
    </location>
</feature>
<keyword evidence="4 6" id="KW-1133">Transmembrane helix</keyword>
<keyword evidence="2" id="KW-1003">Cell membrane</keyword>
<dbReference type="RefSeq" id="WP_093362607.1">
    <property type="nucleotide sequence ID" value="NZ_FOLG01000017.1"/>
</dbReference>
<proteinExistence type="predicted"/>
<feature type="domain" description="EamA" evidence="7">
    <location>
        <begin position="9"/>
        <end position="136"/>
    </location>
</feature>
<evidence type="ECO:0000256" key="2">
    <source>
        <dbReference type="ARBA" id="ARBA00022475"/>
    </source>
</evidence>
<dbReference type="InterPro" id="IPR000620">
    <property type="entry name" value="EamA_dom"/>
</dbReference>
<evidence type="ECO:0000313" key="9">
    <source>
        <dbReference type="Proteomes" id="UP000198728"/>
    </source>
</evidence>
<keyword evidence="9" id="KW-1185">Reference proteome</keyword>
<dbReference type="AlphaFoldDB" id="A0A1I1PYE5"/>
<dbReference type="Pfam" id="PF00892">
    <property type="entry name" value="EamA"/>
    <property type="match status" value="2"/>
</dbReference>
<organism evidence="8 9">
    <name type="scientific">Tropicimonas isoalkanivorans</name>
    <dbReference type="NCBI Taxonomy" id="441112"/>
    <lineage>
        <taxon>Bacteria</taxon>
        <taxon>Pseudomonadati</taxon>
        <taxon>Pseudomonadota</taxon>
        <taxon>Alphaproteobacteria</taxon>
        <taxon>Rhodobacterales</taxon>
        <taxon>Roseobacteraceae</taxon>
        <taxon>Tropicimonas</taxon>
    </lineage>
</organism>
<accession>A0A1I1PYE5</accession>
<dbReference type="EMBL" id="FOLG01000017">
    <property type="protein sequence ID" value="SFD14914.1"/>
    <property type="molecule type" value="Genomic_DNA"/>
</dbReference>
<feature type="transmembrane region" description="Helical" evidence="6">
    <location>
        <begin position="206"/>
        <end position="226"/>
    </location>
</feature>
<dbReference type="PANTHER" id="PTHR42920:SF5">
    <property type="entry name" value="EAMA DOMAIN-CONTAINING PROTEIN"/>
    <property type="match status" value="1"/>
</dbReference>
<keyword evidence="3 6" id="KW-0812">Transmembrane</keyword>
<evidence type="ECO:0000256" key="6">
    <source>
        <dbReference type="SAM" id="Phobius"/>
    </source>
</evidence>
<evidence type="ECO:0000313" key="8">
    <source>
        <dbReference type="EMBL" id="SFD14914.1"/>
    </source>
</evidence>
<evidence type="ECO:0000259" key="7">
    <source>
        <dbReference type="Pfam" id="PF00892"/>
    </source>
</evidence>
<evidence type="ECO:0000256" key="4">
    <source>
        <dbReference type="ARBA" id="ARBA00022989"/>
    </source>
</evidence>
<reference evidence="8 9" key="1">
    <citation type="submission" date="2016-10" db="EMBL/GenBank/DDBJ databases">
        <authorList>
            <person name="de Groot N.N."/>
        </authorList>
    </citation>
    <scope>NUCLEOTIDE SEQUENCE [LARGE SCALE GENOMIC DNA]</scope>
    <source>
        <strain evidence="8 9">DSM 19548</strain>
    </source>
</reference>
<evidence type="ECO:0000256" key="1">
    <source>
        <dbReference type="ARBA" id="ARBA00004651"/>
    </source>
</evidence>
<feature type="domain" description="EamA" evidence="7">
    <location>
        <begin position="145"/>
        <end position="278"/>
    </location>
</feature>